<feature type="transmembrane region" description="Helical" evidence="1">
    <location>
        <begin position="186"/>
        <end position="205"/>
    </location>
</feature>
<feature type="transmembrane region" description="Helical" evidence="1">
    <location>
        <begin position="22"/>
        <end position="42"/>
    </location>
</feature>
<protein>
    <submittedName>
        <fullName evidence="3">Phosphatase PAP2 family protein</fullName>
    </submittedName>
</protein>
<evidence type="ECO:0000259" key="2">
    <source>
        <dbReference type="Pfam" id="PF01569"/>
    </source>
</evidence>
<keyword evidence="1" id="KW-0812">Transmembrane</keyword>
<proteinExistence type="predicted"/>
<dbReference type="Pfam" id="PF01569">
    <property type="entry name" value="PAP2"/>
    <property type="match status" value="1"/>
</dbReference>
<gene>
    <name evidence="3" type="ORF">ACFFGE_11400</name>
</gene>
<dbReference type="SUPFAM" id="SSF48317">
    <property type="entry name" value="Acid phosphatase/Vanadium-dependent haloperoxidase"/>
    <property type="match status" value="1"/>
</dbReference>
<evidence type="ECO:0000256" key="1">
    <source>
        <dbReference type="SAM" id="Phobius"/>
    </source>
</evidence>
<feature type="domain" description="Phosphatidic acid phosphatase type 2/haloperoxidase" evidence="2">
    <location>
        <begin position="107"/>
        <end position="231"/>
    </location>
</feature>
<dbReference type="Proteomes" id="UP001589906">
    <property type="component" value="Unassembled WGS sequence"/>
</dbReference>
<feature type="transmembrane region" description="Helical" evidence="1">
    <location>
        <begin position="73"/>
        <end position="92"/>
    </location>
</feature>
<keyword evidence="4" id="KW-1185">Reference proteome</keyword>
<feature type="transmembrane region" description="Helical" evidence="1">
    <location>
        <begin position="217"/>
        <end position="239"/>
    </location>
</feature>
<reference evidence="3 4" key="1">
    <citation type="submission" date="2024-09" db="EMBL/GenBank/DDBJ databases">
        <authorList>
            <person name="Sun Q."/>
            <person name="Mori K."/>
        </authorList>
    </citation>
    <scope>NUCLEOTIDE SEQUENCE [LARGE SCALE GENOMIC DNA]</scope>
    <source>
        <strain evidence="3 4">NCAIM B.02621</strain>
    </source>
</reference>
<dbReference type="InterPro" id="IPR000326">
    <property type="entry name" value="PAP2/HPO"/>
</dbReference>
<dbReference type="Gene3D" id="1.20.144.10">
    <property type="entry name" value="Phosphatidic acid phosphatase type 2/haloperoxidase"/>
    <property type="match status" value="1"/>
</dbReference>
<dbReference type="RefSeq" id="WP_376836522.1">
    <property type="nucleotide sequence ID" value="NZ_JBHLSW010000007.1"/>
</dbReference>
<evidence type="ECO:0000313" key="3">
    <source>
        <dbReference type="EMBL" id="MFC0634477.1"/>
    </source>
</evidence>
<name>A0ABV6R645_9CAUL</name>
<feature type="transmembrane region" description="Helical" evidence="1">
    <location>
        <begin position="104"/>
        <end position="123"/>
    </location>
</feature>
<organism evidence="3 4">
    <name type="scientific">Brevundimonas balnearis</name>
    <dbReference type="NCBI Taxonomy" id="1572858"/>
    <lineage>
        <taxon>Bacteria</taxon>
        <taxon>Pseudomonadati</taxon>
        <taxon>Pseudomonadota</taxon>
        <taxon>Alphaproteobacteria</taxon>
        <taxon>Caulobacterales</taxon>
        <taxon>Caulobacteraceae</taxon>
        <taxon>Brevundimonas</taxon>
    </lineage>
</organism>
<evidence type="ECO:0000313" key="4">
    <source>
        <dbReference type="Proteomes" id="UP001589906"/>
    </source>
</evidence>
<comment type="caution">
    <text evidence="3">The sequence shown here is derived from an EMBL/GenBank/DDBJ whole genome shotgun (WGS) entry which is preliminary data.</text>
</comment>
<dbReference type="InterPro" id="IPR036938">
    <property type="entry name" value="PAP2/HPO_sf"/>
</dbReference>
<feature type="transmembrane region" description="Helical" evidence="1">
    <location>
        <begin position="160"/>
        <end position="179"/>
    </location>
</feature>
<accession>A0ABV6R645</accession>
<sequence length="260" mass="27829">MADVGIQGWIGRPRTRWLARPSGAAAAAVLGFSILFLTAPQIDLWASGLFWSPAGFDLAQSPLLKALRKSSSWVLGLILLGVLATLISHAVRRDWAALGAARRCWFLLAGLAIGPGLVVNTVLKDGWGRPRPNAVDVFGGEAPYVPVWEITGWCERNCSFVSGEASSAAWMVAAAVVLAPARWRMGVIWSAVVYAVALSLNRLAFGGHFLSDIVLSWAVTALILSLLAQVMLAPTAAAARRRARRRRSRPARPTPASQTA</sequence>
<keyword evidence="1" id="KW-0472">Membrane</keyword>
<keyword evidence="1" id="KW-1133">Transmembrane helix</keyword>
<dbReference type="EMBL" id="JBHLSW010000007">
    <property type="protein sequence ID" value="MFC0634477.1"/>
    <property type="molecule type" value="Genomic_DNA"/>
</dbReference>